<name>A0ABD2QBW2_9PLAT</name>
<gene>
    <name evidence="9" type="primary">SACM1L</name>
    <name evidence="9" type="ORF">Ciccas_004616</name>
</gene>
<comment type="caution">
    <text evidence="9">The sequence shown here is derived from an EMBL/GenBank/DDBJ whole genome shotgun (WGS) entry which is preliminary data.</text>
</comment>
<dbReference type="EC" id="3.1.3.64" evidence="1"/>
<feature type="domain" description="SAC" evidence="8">
    <location>
        <begin position="2"/>
        <end position="374"/>
    </location>
</feature>
<evidence type="ECO:0000313" key="10">
    <source>
        <dbReference type="Proteomes" id="UP001626550"/>
    </source>
</evidence>
<evidence type="ECO:0000313" key="9">
    <source>
        <dbReference type="EMBL" id="KAL3316737.1"/>
    </source>
</evidence>
<protein>
    <recommendedName>
        <fullName evidence="4">Phosphatidylinositol-3-phosphatase SAC1</fullName>
        <ecNumber evidence="1">3.1.3.64</ecNumber>
    </recommendedName>
    <alternativeName>
        <fullName evidence="6">Phosphatidylinositol-4-phosphate phosphatase</fullName>
    </alternativeName>
    <alternativeName>
        <fullName evidence="5">Suppressor of actin mutations 1-like protein</fullName>
    </alternativeName>
</protein>
<evidence type="ECO:0000256" key="2">
    <source>
        <dbReference type="ARBA" id="ARBA00036631"/>
    </source>
</evidence>
<feature type="transmembrane region" description="Helical" evidence="7">
    <location>
        <begin position="479"/>
        <end position="497"/>
    </location>
</feature>
<sequence length="512" mass="58286">MLEKILSTPGFFYCRTFDLTRSFQAQSKDSTSGSLFKKCNKEHAWNGFLLQQLLKAYPSDSITVEDFCCPIIHGFVEIIPNLTVAGKSDSSYALISRRSVHRPGTRFFSRGLDSSANASNFVETEQILLTSGNTFSFLQLRGSIPLMWTQNPTLKYTPVIHVPGVVRTSDQSDPRPEFTVDASQKSICERHFKEAFESRGYGKNICINLINQTGRERILERSFAQAVQPIASTMVKYESFDFHRECGLNKWHRLKTLMDRLEPEMTQMQYFHLLVPSNGTFSEALSLSNKSVRKNQQGIFRTNCVDCLDRTNVVQSMLGKLALHSWLSEVGILAEATMDHNGNISLDKIWPSFEFKFRNLWADHADMISIQYSGTPALKTDFTRLGKRTLMGKLNDGWHSLQRYYLNNFCDGMRQDSMNLLLGHHSPCNLDGSYRPIPAAASLSLWKKLLPPVFLVTFSLLVFTVMFSNDPMTQKMNRIMAYGTGSALTLFTIFTFGEEYVLKPRLHSFRGY</sequence>
<evidence type="ECO:0000256" key="5">
    <source>
        <dbReference type="ARBA" id="ARBA00041396"/>
    </source>
</evidence>
<dbReference type="PANTHER" id="PTHR45662">
    <property type="entry name" value="PHOSPHATIDYLINOSITIDE PHOSPHATASE SAC1"/>
    <property type="match status" value="1"/>
</dbReference>
<feature type="transmembrane region" description="Helical" evidence="7">
    <location>
        <begin position="449"/>
        <end position="467"/>
    </location>
</feature>
<evidence type="ECO:0000256" key="1">
    <source>
        <dbReference type="ARBA" id="ARBA00013038"/>
    </source>
</evidence>
<keyword evidence="7" id="KW-1133">Transmembrane helix</keyword>
<dbReference type="Proteomes" id="UP001626550">
    <property type="component" value="Unassembled WGS sequence"/>
</dbReference>
<evidence type="ECO:0000256" key="7">
    <source>
        <dbReference type="SAM" id="Phobius"/>
    </source>
</evidence>
<dbReference type="GO" id="GO:0004438">
    <property type="term" value="F:phosphatidylinositol-3-phosphate phosphatase activity"/>
    <property type="evidence" value="ECO:0007669"/>
    <property type="project" value="UniProtKB-EC"/>
</dbReference>
<accession>A0ABD2QBW2</accession>
<dbReference type="PROSITE" id="PS50275">
    <property type="entry name" value="SAC"/>
    <property type="match status" value="1"/>
</dbReference>
<keyword evidence="7" id="KW-0812">Transmembrane</keyword>
<dbReference type="AlphaFoldDB" id="A0ABD2QBW2"/>
<evidence type="ECO:0000256" key="3">
    <source>
        <dbReference type="ARBA" id="ARBA00036807"/>
    </source>
</evidence>
<dbReference type="PANTHER" id="PTHR45662:SF2">
    <property type="entry name" value="PHOSPHATIDYLINOSITOL-3-PHOSPHATASE SAC1"/>
    <property type="match status" value="1"/>
</dbReference>
<evidence type="ECO:0000259" key="8">
    <source>
        <dbReference type="PROSITE" id="PS50275"/>
    </source>
</evidence>
<evidence type="ECO:0000256" key="4">
    <source>
        <dbReference type="ARBA" id="ARBA00040795"/>
    </source>
</evidence>
<dbReference type="Pfam" id="PF02383">
    <property type="entry name" value="Syja_N"/>
    <property type="match status" value="1"/>
</dbReference>
<comment type="catalytic activity">
    <reaction evidence="3">
        <text>a 1,2-diacyl-sn-glycero-3-phospho-(1D-myo-inositol 4-phosphate) + H2O = a 1,2-diacyl-sn-glycero-3-phospho-(1D-myo-inositol) + phosphate</text>
        <dbReference type="Rhea" id="RHEA:55652"/>
        <dbReference type="ChEBI" id="CHEBI:15377"/>
        <dbReference type="ChEBI" id="CHEBI:43474"/>
        <dbReference type="ChEBI" id="CHEBI:57880"/>
        <dbReference type="ChEBI" id="CHEBI:58178"/>
    </reaction>
    <physiologicalReaction direction="left-to-right" evidence="3">
        <dbReference type="Rhea" id="RHEA:55653"/>
    </physiologicalReaction>
</comment>
<evidence type="ECO:0000256" key="6">
    <source>
        <dbReference type="ARBA" id="ARBA00041911"/>
    </source>
</evidence>
<dbReference type="EMBL" id="JBJKFK010000490">
    <property type="protein sequence ID" value="KAL3316737.1"/>
    <property type="molecule type" value="Genomic_DNA"/>
</dbReference>
<proteinExistence type="predicted"/>
<keyword evidence="10" id="KW-1185">Reference proteome</keyword>
<keyword evidence="7" id="KW-0472">Membrane</keyword>
<comment type="catalytic activity">
    <reaction evidence="2">
        <text>a 1,2-diacyl-sn-glycero-3-phospho-(1D-myo-inositol-3-phosphate) + H2O = a 1,2-diacyl-sn-glycero-3-phospho-(1D-myo-inositol) + phosphate</text>
        <dbReference type="Rhea" id="RHEA:12316"/>
        <dbReference type="ChEBI" id="CHEBI:15377"/>
        <dbReference type="ChEBI" id="CHEBI:43474"/>
        <dbReference type="ChEBI" id="CHEBI:57880"/>
        <dbReference type="ChEBI" id="CHEBI:58088"/>
        <dbReference type="EC" id="3.1.3.64"/>
    </reaction>
    <physiologicalReaction direction="left-to-right" evidence="2">
        <dbReference type="Rhea" id="RHEA:12317"/>
    </physiologicalReaction>
</comment>
<reference evidence="9 10" key="1">
    <citation type="submission" date="2024-11" db="EMBL/GenBank/DDBJ databases">
        <title>Adaptive evolution of stress response genes in parasites aligns with host niche diversity.</title>
        <authorList>
            <person name="Hahn C."/>
            <person name="Resl P."/>
        </authorList>
    </citation>
    <scope>NUCLEOTIDE SEQUENCE [LARGE SCALE GENOMIC DNA]</scope>
    <source>
        <strain evidence="9">EGGRZ-B1_66</strain>
        <tissue evidence="9">Body</tissue>
    </source>
</reference>
<organism evidence="9 10">
    <name type="scientific">Cichlidogyrus casuarinus</name>
    <dbReference type="NCBI Taxonomy" id="1844966"/>
    <lineage>
        <taxon>Eukaryota</taxon>
        <taxon>Metazoa</taxon>
        <taxon>Spiralia</taxon>
        <taxon>Lophotrochozoa</taxon>
        <taxon>Platyhelminthes</taxon>
        <taxon>Monogenea</taxon>
        <taxon>Monopisthocotylea</taxon>
        <taxon>Dactylogyridea</taxon>
        <taxon>Ancyrocephalidae</taxon>
        <taxon>Cichlidogyrus</taxon>
    </lineage>
</organism>
<dbReference type="InterPro" id="IPR002013">
    <property type="entry name" value="SAC_dom"/>
</dbReference>